<dbReference type="EMBL" id="MCFL01000009">
    <property type="protein sequence ID" value="ORZ38286.1"/>
    <property type="molecule type" value="Genomic_DNA"/>
</dbReference>
<proteinExistence type="predicted"/>
<protein>
    <submittedName>
        <fullName evidence="1">Uncharacterized protein</fullName>
    </submittedName>
</protein>
<evidence type="ECO:0000313" key="1">
    <source>
        <dbReference type="EMBL" id="ORZ38286.1"/>
    </source>
</evidence>
<keyword evidence="2" id="KW-1185">Reference proteome</keyword>
<organism evidence="1 2">
    <name type="scientific">Catenaria anguillulae PL171</name>
    <dbReference type="NCBI Taxonomy" id="765915"/>
    <lineage>
        <taxon>Eukaryota</taxon>
        <taxon>Fungi</taxon>
        <taxon>Fungi incertae sedis</taxon>
        <taxon>Blastocladiomycota</taxon>
        <taxon>Blastocladiomycetes</taxon>
        <taxon>Blastocladiales</taxon>
        <taxon>Catenariaceae</taxon>
        <taxon>Catenaria</taxon>
    </lineage>
</organism>
<dbReference type="AlphaFoldDB" id="A0A1Y2HUK1"/>
<comment type="caution">
    <text evidence="1">The sequence shown here is derived from an EMBL/GenBank/DDBJ whole genome shotgun (WGS) entry which is preliminary data.</text>
</comment>
<gene>
    <name evidence="1" type="ORF">BCR44DRAFT_1429013</name>
</gene>
<evidence type="ECO:0000313" key="2">
    <source>
        <dbReference type="Proteomes" id="UP000193411"/>
    </source>
</evidence>
<sequence>MLLARTFPNEMSFALAKKIVDDTVSINGFIAGMEGKPPHILRPDNGPIQSKQRRVCPTLCFRSRRQPHYSRLTHIQHHQLASRGPLD</sequence>
<reference evidence="1 2" key="1">
    <citation type="submission" date="2016-07" db="EMBL/GenBank/DDBJ databases">
        <title>Pervasive Adenine N6-methylation of Active Genes in Fungi.</title>
        <authorList>
            <consortium name="DOE Joint Genome Institute"/>
            <person name="Mondo S.J."/>
            <person name="Dannebaum R.O."/>
            <person name="Kuo R.C."/>
            <person name="Labutti K."/>
            <person name="Haridas S."/>
            <person name="Kuo A."/>
            <person name="Salamov A."/>
            <person name="Ahrendt S.R."/>
            <person name="Lipzen A."/>
            <person name="Sullivan W."/>
            <person name="Andreopoulos W.B."/>
            <person name="Clum A."/>
            <person name="Lindquist E."/>
            <person name="Daum C."/>
            <person name="Ramamoorthy G.K."/>
            <person name="Gryganskyi A."/>
            <person name="Culley D."/>
            <person name="Magnuson J.K."/>
            <person name="James T.Y."/>
            <person name="O'Malley M.A."/>
            <person name="Stajich J.E."/>
            <person name="Spatafora J.W."/>
            <person name="Visel A."/>
            <person name="Grigoriev I.V."/>
        </authorList>
    </citation>
    <scope>NUCLEOTIDE SEQUENCE [LARGE SCALE GENOMIC DNA]</scope>
    <source>
        <strain evidence="1 2">PL171</strain>
    </source>
</reference>
<accession>A0A1Y2HUK1</accession>
<dbReference type="Proteomes" id="UP000193411">
    <property type="component" value="Unassembled WGS sequence"/>
</dbReference>
<name>A0A1Y2HUK1_9FUNG</name>